<reference evidence="2" key="2">
    <citation type="journal article" date="2021" name="Genome Biol. Evol.">
        <title>Developing a high-quality reference genome for a parasitic bivalve with doubly uniparental inheritance (Bivalvia: Unionida).</title>
        <authorList>
            <person name="Smith C.H."/>
        </authorList>
    </citation>
    <scope>NUCLEOTIDE SEQUENCE</scope>
    <source>
        <strain evidence="2">CHS0354</strain>
        <tissue evidence="2">Mantle</tissue>
    </source>
</reference>
<reference evidence="2" key="1">
    <citation type="journal article" date="2021" name="Genome Biol. Evol.">
        <title>A High-Quality Reference Genome for a Parasitic Bivalve with Doubly Uniparental Inheritance (Bivalvia: Unionida).</title>
        <authorList>
            <person name="Smith C.H."/>
        </authorList>
    </citation>
    <scope>NUCLEOTIDE SEQUENCE</scope>
    <source>
        <strain evidence="2">CHS0354</strain>
    </source>
</reference>
<evidence type="ECO:0000313" key="2">
    <source>
        <dbReference type="EMBL" id="KAK3583029.1"/>
    </source>
</evidence>
<reference evidence="2" key="3">
    <citation type="submission" date="2023-05" db="EMBL/GenBank/DDBJ databases">
        <authorList>
            <person name="Smith C.H."/>
        </authorList>
    </citation>
    <scope>NUCLEOTIDE SEQUENCE</scope>
    <source>
        <strain evidence="2">CHS0354</strain>
        <tissue evidence="2">Mantle</tissue>
    </source>
</reference>
<dbReference type="AlphaFoldDB" id="A0AAE0S0J4"/>
<feature type="compositionally biased region" description="Polar residues" evidence="1">
    <location>
        <begin position="85"/>
        <end position="94"/>
    </location>
</feature>
<gene>
    <name evidence="2" type="ORF">CHS0354_005675</name>
</gene>
<comment type="caution">
    <text evidence="2">The sequence shown here is derived from an EMBL/GenBank/DDBJ whole genome shotgun (WGS) entry which is preliminary data.</text>
</comment>
<dbReference type="EMBL" id="JAEAOA010000398">
    <property type="protein sequence ID" value="KAK3583029.1"/>
    <property type="molecule type" value="Genomic_DNA"/>
</dbReference>
<feature type="region of interest" description="Disordered" evidence="1">
    <location>
        <begin position="85"/>
        <end position="116"/>
    </location>
</feature>
<proteinExistence type="predicted"/>
<name>A0AAE0S0J4_9BIVA</name>
<dbReference type="Proteomes" id="UP001195483">
    <property type="component" value="Unassembled WGS sequence"/>
</dbReference>
<keyword evidence="3" id="KW-1185">Reference proteome</keyword>
<organism evidence="2 3">
    <name type="scientific">Potamilus streckersoni</name>
    <dbReference type="NCBI Taxonomy" id="2493646"/>
    <lineage>
        <taxon>Eukaryota</taxon>
        <taxon>Metazoa</taxon>
        <taxon>Spiralia</taxon>
        <taxon>Lophotrochozoa</taxon>
        <taxon>Mollusca</taxon>
        <taxon>Bivalvia</taxon>
        <taxon>Autobranchia</taxon>
        <taxon>Heteroconchia</taxon>
        <taxon>Palaeoheterodonta</taxon>
        <taxon>Unionida</taxon>
        <taxon>Unionoidea</taxon>
        <taxon>Unionidae</taxon>
        <taxon>Ambleminae</taxon>
        <taxon>Lampsilini</taxon>
        <taxon>Potamilus</taxon>
    </lineage>
</organism>
<evidence type="ECO:0000313" key="3">
    <source>
        <dbReference type="Proteomes" id="UP001195483"/>
    </source>
</evidence>
<accession>A0AAE0S0J4</accession>
<evidence type="ECO:0000256" key="1">
    <source>
        <dbReference type="SAM" id="MobiDB-lite"/>
    </source>
</evidence>
<protein>
    <submittedName>
        <fullName evidence="2">Uncharacterized protein</fullName>
    </submittedName>
</protein>
<sequence length="135" mass="15291">MHNGQTAGRSKYIKPSEMAEIMKALLDRYEPSPLLHQDGAEKTYHNNTYTVPLATPEYDDQAITLKGKYPLKGTHTIKKTRAFNTSNQIKQNEPQNKESTGRNITAEETIAKRQPNNNKNNRVIILKTAPSTILR</sequence>